<accession>S3ZVF1</accession>
<comment type="caution">
    <text evidence="1">The sequence shown here is derived from an EMBL/GenBank/DDBJ whole genome shotgun (WGS) entry which is preliminary data.</text>
</comment>
<sequence>MNSSEHVHAPRSAVPWIGRPYRSAPPCQLGSPAGHFMGENVTYVRNIDPCEGSSGLVRVCPESVSRRPR</sequence>
<protein>
    <submittedName>
        <fullName evidence="1">Uncharacterized protein</fullName>
    </submittedName>
</protein>
<proteinExistence type="predicted"/>
<reference evidence="1 2" key="1">
    <citation type="submission" date="2013-02" db="EMBL/GenBank/DDBJ databases">
        <title>Draft Genome Sequence of Streptomyces aurantiacus, Which Produces Setomimycin.</title>
        <authorList>
            <person name="Gruening B.A."/>
            <person name="Praeg A."/>
            <person name="Erxleben A."/>
            <person name="Guenther S."/>
            <person name="Mueller M."/>
        </authorList>
    </citation>
    <scope>NUCLEOTIDE SEQUENCE [LARGE SCALE GENOMIC DNA]</scope>
    <source>
        <strain evidence="1 2">JA 4570</strain>
    </source>
</reference>
<dbReference type="AlphaFoldDB" id="S3ZVF1"/>
<dbReference type="PATRIC" id="fig|1286094.4.peg.167"/>
<evidence type="ECO:0000313" key="1">
    <source>
        <dbReference type="EMBL" id="EPH46759.1"/>
    </source>
</evidence>
<gene>
    <name evidence="1" type="ORF">STRAU_0172</name>
</gene>
<evidence type="ECO:0000313" key="2">
    <source>
        <dbReference type="Proteomes" id="UP000014629"/>
    </source>
</evidence>
<organism evidence="1 2">
    <name type="scientific">Streptomyces aurantiacus JA 4570</name>
    <dbReference type="NCBI Taxonomy" id="1286094"/>
    <lineage>
        <taxon>Bacteria</taxon>
        <taxon>Bacillati</taxon>
        <taxon>Actinomycetota</taxon>
        <taxon>Actinomycetes</taxon>
        <taxon>Kitasatosporales</taxon>
        <taxon>Streptomycetaceae</taxon>
        <taxon>Streptomyces</taxon>
        <taxon>Streptomyces aurantiacus group</taxon>
    </lineage>
</organism>
<keyword evidence="2" id="KW-1185">Reference proteome</keyword>
<dbReference type="EMBL" id="AOPZ01000007">
    <property type="protein sequence ID" value="EPH46759.1"/>
    <property type="molecule type" value="Genomic_DNA"/>
</dbReference>
<dbReference type="Proteomes" id="UP000014629">
    <property type="component" value="Unassembled WGS sequence"/>
</dbReference>
<name>S3ZVF1_9ACTN</name>